<dbReference type="PROSITE" id="PS50112">
    <property type="entry name" value="PAS"/>
    <property type="match status" value="1"/>
</dbReference>
<name>A0ABU8QYJ6_9PSED</name>
<dbReference type="InterPro" id="IPR036097">
    <property type="entry name" value="HisK_dim/P_sf"/>
</dbReference>
<dbReference type="Gene3D" id="3.30.450.20">
    <property type="entry name" value="PAS domain"/>
    <property type="match status" value="2"/>
</dbReference>
<dbReference type="SUPFAM" id="SSF55785">
    <property type="entry name" value="PYP-like sensor domain (PAS domain)"/>
    <property type="match status" value="2"/>
</dbReference>
<dbReference type="CDD" id="cd00130">
    <property type="entry name" value="PAS"/>
    <property type="match status" value="1"/>
</dbReference>
<reference evidence="11 12" key="1">
    <citation type="submission" date="2024-02" db="EMBL/GenBank/DDBJ databases">
        <title>Identification of pathogenicity and growth-promoting function of Pseudomonas putida variant.</title>
        <authorList>
            <person name="Sun J."/>
        </authorList>
    </citation>
    <scope>NUCLEOTIDE SEQUENCE [LARGE SCALE GENOMIC DNA]</scope>
    <source>
        <strain evidence="11 12">A03</strain>
    </source>
</reference>
<keyword evidence="3 4" id="KW-0597">Phosphoprotein</keyword>
<dbReference type="SMART" id="SM00387">
    <property type="entry name" value="HATPase_c"/>
    <property type="match status" value="1"/>
</dbReference>
<dbReference type="SUPFAM" id="SSF52172">
    <property type="entry name" value="CheY-like"/>
    <property type="match status" value="1"/>
</dbReference>
<dbReference type="Pfam" id="PF00072">
    <property type="entry name" value="Response_reg"/>
    <property type="match status" value="1"/>
</dbReference>
<comment type="catalytic activity">
    <reaction evidence="1">
        <text>ATP + protein L-histidine = ADP + protein N-phospho-L-histidine.</text>
        <dbReference type="EC" id="2.7.13.3"/>
    </reaction>
</comment>
<dbReference type="EMBL" id="JBBHLC010000102">
    <property type="protein sequence ID" value="MEJ5865738.1"/>
    <property type="molecule type" value="Genomic_DNA"/>
</dbReference>
<feature type="domain" description="PAC" evidence="10">
    <location>
        <begin position="225"/>
        <end position="278"/>
    </location>
</feature>
<dbReference type="PANTHER" id="PTHR43065:SF49">
    <property type="entry name" value="HISTIDINE KINASE"/>
    <property type="match status" value="1"/>
</dbReference>
<dbReference type="InterPro" id="IPR011006">
    <property type="entry name" value="CheY-like_superfamily"/>
</dbReference>
<keyword evidence="12" id="KW-1185">Reference proteome</keyword>
<evidence type="ECO:0000259" key="7">
    <source>
        <dbReference type="PROSITE" id="PS50109"/>
    </source>
</evidence>
<gene>
    <name evidence="11" type="ORF">V7S98_21190</name>
</gene>
<dbReference type="InterPro" id="IPR001789">
    <property type="entry name" value="Sig_transdc_resp-reg_receiver"/>
</dbReference>
<protein>
    <recommendedName>
        <fullName evidence="2">histidine kinase</fullName>
        <ecNumber evidence="2">2.7.13.3</ecNumber>
    </recommendedName>
</protein>
<evidence type="ECO:0000259" key="8">
    <source>
        <dbReference type="PROSITE" id="PS50110"/>
    </source>
</evidence>
<organism evidence="11 12">
    <name type="scientific">Pseudomonas farsensis</name>
    <dbReference type="NCBI Taxonomy" id="2745492"/>
    <lineage>
        <taxon>Bacteria</taxon>
        <taxon>Pseudomonadati</taxon>
        <taxon>Pseudomonadota</taxon>
        <taxon>Gammaproteobacteria</taxon>
        <taxon>Pseudomonadales</taxon>
        <taxon>Pseudomonadaceae</taxon>
        <taxon>Pseudomonas</taxon>
    </lineage>
</organism>
<keyword evidence="5" id="KW-0175">Coiled coil</keyword>
<dbReference type="PROSITE" id="PS50110">
    <property type="entry name" value="RESPONSE_REGULATORY"/>
    <property type="match status" value="1"/>
</dbReference>
<evidence type="ECO:0000256" key="4">
    <source>
        <dbReference type="PROSITE-ProRule" id="PRU00169"/>
    </source>
</evidence>
<dbReference type="SUPFAM" id="SSF55874">
    <property type="entry name" value="ATPase domain of HSP90 chaperone/DNA topoisomerase II/histidine kinase"/>
    <property type="match status" value="1"/>
</dbReference>
<comment type="caution">
    <text evidence="11">The sequence shown here is derived from an EMBL/GenBank/DDBJ whole genome shotgun (WGS) entry which is preliminary data.</text>
</comment>
<feature type="domain" description="PAS" evidence="9">
    <location>
        <begin position="151"/>
        <end position="187"/>
    </location>
</feature>
<evidence type="ECO:0000256" key="1">
    <source>
        <dbReference type="ARBA" id="ARBA00000085"/>
    </source>
</evidence>
<dbReference type="InterPro" id="IPR001610">
    <property type="entry name" value="PAC"/>
</dbReference>
<dbReference type="EC" id="2.7.13.3" evidence="2"/>
<feature type="domain" description="Histidine kinase" evidence="7">
    <location>
        <begin position="316"/>
        <end position="527"/>
    </location>
</feature>
<dbReference type="InterPro" id="IPR005467">
    <property type="entry name" value="His_kinase_dom"/>
</dbReference>
<feature type="coiled-coil region" evidence="5">
    <location>
        <begin position="280"/>
        <end position="307"/>
    </location>
</feature>
<dbReference type="Pfam" id="PF00512">
    <property type="entry name" value="HisKA"/>
    <property type="match status" value="1"/>
</dbReference>
<feature type="region of interest" description="Disordered" evidence="6">
    <location>
        <begin position="1"/>
        <end position="21"/>
    </location>
</feature>
<dbReference type="InterPro" id="IPR004358">
    <property type="entry name" value="Sig_transdc_His_kin-like_C"/>
</dbReference>
<dbReference type="InterPro" id="IPR036890">
    <property type="entry name" value="HATPase_C_sf"/>
</dbReference>
<evidence type="ECO:0000259" key="9">
    <source>
        <dbReference type="PROSITE" id="PS50112"/>
    </source>
</evidence>
<evidence type="ECO:0000256" key="6">
    <source>
        <dbReference type="SAM" id="MobiDB-lite"/>
    </source>
</evidence>
<dbReference type="SMART" id="SM00448">
    <property type="entry name" value="REC"/>
    <property type="match status" value="1"/>
</dbReference>
<dbReference type="Pfam" id="PF08447">
    <property type="entry name" value="PAS_3"/>
    <property type="match status" value="2"/>
</dbReference>
<dbReference type="RefSeq" id="WP_339600485.1">
    <property type="nucleotide sequence ID" value="NZ_JBBHLC010000102.1"/>
</dbReference>
<evidence type="ECO:0000259" key="10">
    <source>
        <dbReference type="PROSITE" id="PS50113"/>
    </source>
</evidence>
<dbReference type="InterPro" id="IPR003661">
    <property type="entry name" value="HisK_dim/P_dom"/>
</dbReference>
<dbReference type="SMART" id="SM00388">
    <property type="entry name" value="HisKA"/>
    <property type="match status" value="1"/>
</dbReference>
<dbReference type="SMART" id="SM00086">
    <property type="entry name" value="PAC"/>
    <property type="match status" value="2"/>
</dbReference>
<dbReference type="SUPFAM" id="SSF47384">
    <property type="entry name" value="Homodimeric domain of signal transducing histidine kinase"/>
    <property type="match status" value="1"/>
</dbReference>
<dbReference type="InterPro" id="IPR003594">
    <property type="entry name" value="HATPase_dom"/>
</dbReference>
<dbReference type="PROSITE" id="PS50113">
    <property type="entry name" value="PAC"/>
    <property type="match status" value="2"/>
</dbReference>
<dbReference type="Proteomes" id="UP001380290">
    <property type="component" value="Unassembled WGS sequence"/>
</dbReference>
<dbReference type="Pfam" id="PF02518">
    <property type="entry name" value="HATPase_c"/>
    <property type="match status" value="1"/>
</dbReference>
<evidence type="ECO:0000313" key="12">
    <source>
        <dbReference type="Proteomes" id="UP001380290"/>
    </source>
</evidence>
<feature type="domain" description="Response regulatory" evidence="8">
    <location>
        <begin position="547"/>
        <end position="660"/>
    </location>
</feature>
<dbReference type="InterPro" id="IPR000700">
    <property type="entry name" value="PAS-assoc_C"/>
</dbReference>
<accession>A0ABU8QYJ6</accession>
<dbReference type="Gene3D" id="3.40.50.2300">
    <property type="match status" value="1"/>
</dbReference>
<dbReference type="InterPro" id="IPR000014">
    <property type="entry name" value="PAS"/>
</dbReference>
<evidence type="ECO:0000313" key="11">
    <source>
        <dbReference type="EMBL" id="MEJ5865738.1"/>
    </source>
</evidence>
<dbReference type="CDD" id="cd00082">
    <property type="entry name" value="HisKA"/>
    <property type="match status" value="1"/>
</dbReference>
<evidence type="ECO:0000256" key="2">
    <source>
        <dbReference type="ARBA" id="ARBA00012438"/>
    </source>
</evidence>
<feature type="modified residue" description="4-aspartylphosphate" evidence="4">
    <location>
        <position position="598"/>
    </location>
</feature>
<feature type="domain" description="PAC" evidence="10">
    <location>
        <begin position="98"/>
        <end position="150"/>
    </location>
</feature>
<dbReference type="InterPro" id="IPR013655">
    <property type="entry name" value="PAS_fold_3"/>
</dbReference>
<evidence type="ECO:0000256" key="3">
    <source>
        <dbReference type="ARBA" id="ARBA00022553"/>
    </source>
</evidence>
<dbReference type="PRINTS" id="PR00344">
    <property type="entry name" value="BCTRLSENSOR"/>
</dbReference>
<dbReference type="InterPro" id="IPR035965">
    <property type="entry name" value="PAS-like_dom_sf"/>
</dbReference>
<dbReference type="Gene3D" id="3.30.565.10">
    <property type="entry name" value="Histidine kinase-like ATPase, C-terminal domain"/>
    <property type="match status" value="1"/>
</dbReference>
<dbReference type="PROSITE" id="PS50109">
    <property type="entry name" value="HIS_KIN"/>
    <property type="match status" value="1"/>
</dbReference>
<evidence type="ECO:0000256" key="5">
    <source>
        <dbReference type="SAM" id="Coils"/>
    </source>
</evidence>
<proteinExistence type="predicted"/>
<dbReference type="NCBIfam" id="TIGR00229">
    <property type="entry name" value="sensory_box"/>
    <property type="match status" value="1"/>
</dbReference>
<dbReference type="Gene3D" id="1.10.287.130">
    <property type="match status" value="1"/>
</dbReference>
<dbReference type="PANTHER" id="PTHR43065">
    <property type="entry name" value="SENSOR HISTIDINE KINASE"/>
    <property type="match status" value="1"/>
</dbReference>
<sequence length="663" mass="72769">MSNSRSQPDAVSASGGPQRSSGAVFDSELRFRALVTASSTSVYRMSPDWQELRALSGQGFLEDTAHPSRNWLQKYIAEEDRPKVLAAIATAIAEQRIFELEHRVRLQGGGFGWTLSRAVPIFDEEGQVIEWFGAAVDITRQHETLARLRESEAAFKTIADTVPQLVWVTDQGGQFAFFNQRWRDYFGPAGQVADFASFAHGCLHPDDSLAAEAAFTQARASGVIYEGEYRLRQHDGSYRWFMLRAQPYRDPDSGALLRWYGTAVDVHDRHSTEARLRSFNEELEVQVQAGSRELQAAEAQMRQMQKLEAIGQLTGGVAHDFNNLLTVIRNSAELMRRKTLAPERQQRYLDAILDTADRAAKLTSQLLAFARRQALRPQVFAVGPQVEQIAGMLRSLVGARVQINVQVPGQDSYVEADLNQFEIALVNLVVNARDATHDQGNITICVSPASLAEGWIEIAVGDDGHGIAATDLERIFDPFYTTKAQGKGTGLGLSQVKGFVHQSGGSLQVRSTLGKGSTFIVSLPAVSAAGVVTPELPAQAPAHTNGHVLVVEDNIQVREFTATLLEDMGYTTSLAHNAEAALALLEAGREHIDVVLADVVMPGMSGIELARFVRHRWPELPLVLTSGYSQALIGDDPQGFELLGKPYSVDQLLRAFETAIKPR</sequence>